<protein>
    <submittedName>
        <fullName evidence="2">CSON005869 protein</fullName>
    </submittedName>
</protein>
<reference evidence="3" key="2">
    <citation type="submission" date="2018-07" db="EMBL/GenBank/DDBJ databases">
        <authorList>
            <person name="Quirk P.G."/>
            <person name="Krulwich T.A."/>
        </authorList>
    </citation>
    <scope>NUCLEOTIDE SEQUENCE</scope>
</reference>
<sequence length="278" mass="31845">MKMIRLGKLKLRKEFIVQKRHRKIVKKRFSTPESIAESVVKALEEEFPIEKSSQDSKVTPTVLDFDQKLSRDSKSQNLDFQYYPLLEHQNSIYCSHPYKDAFGLFTKHISQFKTVLECQPIKSEGSDITWEESDSIFECNPMNFVQTVMNVKQKTPKKSCLIIEEINDLGSPMPSFHHPSATSTPSYTPKSSRIRSGKLGDSASKLRNTSILDFFKVKSTNNNLETQKSGEIIGNGIGIKRKRSIETQNQDKENSFDDETVQELEMTENPAKKMLKLI</sequence>
<dbReference type="EMBL" id="UFQT01000225">
    <property type="protein sequence ID" value="SSX22041.1"/>
    <property type="molecule type" value="Genomic_DNA"/>
</dbReference>
<name>A0A336KAY9_CULSO</name>
<reference evidence="2" key="1">
    <citation type="submission" date="2018-04" db="EMBL/GenBank/DDBJ databases">
        <authorList>
            <person name="Go L.Y."/>
            <person name="Mitchell J.A."/>
        </authorList>
    </citation>
    <scope>NUCLEOTIDE SEQUENCE</scope>
    <source>
        <tissue evidence="2">Whole organism</tissue>
    </source>
</reference>
<evidence type="ECO:0000313" key="3">
    <source>
        <dbReference type="EMBL" id="SSX22041.1"/>
    </source>
</evidence>
<gene>
    <name evidence="2" type="primary">CSON005869</name>
</gene>
<feature type="region of interest" description="Disordered" evidence="1">
    <location>
        <begin position="172"/>
        <end position="200"/>
    </location>
</feature>
<dbReference type="EMBL" id="UFQS01000225">
    <property type="protein sequence ID" value="SSX01661.1"/>
    <property type="molecule type" value="Genomic_DNA"/>
</dbReference>
<accession>A0A336KAY9</accession>
<feature type="compositionally biased region" description="Polar residues" evidence="1">
    <location>
        <begin position="180"/>
        <end position="191"/>
    </location>
</feature>
<proteinExistence type="predicted"/>
<dbReference type="AlphaFoldDB" id="A0A336KAY9"/>
<evidence type="ECO:0000256" key="1">
    <source>
        <dbReference type="SAM" id="MobiDB-lite"/>
    </source>
</evidence>
<evidence type="ECO:0000313" key="2">
    <source>
        <dbReference type="EMBL" id="SSX01661.1"/>
    </source>
</evidence>
<dbReference type="VEuPathDB" id="VectorBase:CSON005869"/>
<organism evidence="2">
    <name type="scientific">Culicoides sonorensis</name>
    <name type="common">Biting midge</name>
    <dbReference type="NCBI Taxonomy" id="179676"/>
    <lineage>
        <taxon>Eukaryota</taxon>
        <taxon>Metazoa</taxon>
        <taxon>Ecdysozoa</taxon>
        <taxon>Arthropoda</taxon>
        <taxon>Hexapoda</taxon>
        <taxon>Insecta</taxon>
        <taxon>Pterygota</taxon>
        <taxon>Neoptera</taxon>
        <taxon>Endopterygota</taxon>
        <taxon>Diptera</taxon>
        <taxon>Nematocera</taxon>
        <taxon>Chironomoidea</taxon>
        <taxon>Ceratopogonidae</taxon>
        <taxon>Ceratopogoninae</taxon>
        <taxon>Culicoides</taxon>
        <taxon>Monoculicoides</taxon>
    </lineage>
</organism>